<dbReference type="GeneID" id="103587400"/>
<feature type="region of interest" description="Disordered" evidence="1">
    <location>
        <begin position="1"/>
        <end position="30"/>
    </location>
</feature>
<sequence>MSMSISTQPSTKPRKTSSVAREEETGRAFRPGNVTGPLIYLLTWSLFTSHAPAPPPRAGGHLPQGDPCPQLWGLALSVPERRLPSVRWGQCPIEGAATRREAAGLGSVHVRREVTQAGERLCGVRAVLVVPLSAPAIPTLRLVPGTSACPRAEESPLPTAGSGAAFACRLGPPPP</sequence>
<protein>
    <submittedName>
        <fullName evidence="3">Transmembrane protein 105</fullName>
    </submittedName>
</protein>
<proteinExistence type="predicted"/>
<name>A0ABM0QFC9_GALVR</name>
<keyword evidence="3" id="KW-0472">Membrane</keyword>
<reference evidence="3" key="1">
    <citation type="submission" date="2025-08" db="UniProtKB">
        <authorList>
            <consortium name="RefSeq"/>
        </authorList>
    </citation>
    <scope>IDENTIFICATION</scope>
</reference>
<dbReference type="Proteomes" id="UP000694923">
    <property type="component" value="Unplaced"/>
</dbReference>
<evidence type="ECO:0000313" key="3">
    <source>
        <dbReference type="RefSeq" id="XP_008567070.1"/>
    </source>
</evidence>
<keyword evidence="2" id="KW-1185">Reference proteome</keyword>
<dbReference type="RefSeq" id="XP_008567070.1">
    <property type="nucleotide sequence ID" value="XM_008568848.1"/>
</dbReference>
<gene>
    <name evidence="3" type="primary">TMEM105</name>
</gene>
<feature type="compositionally biased region" description="Polar residues" evidence="1">
    <location>
        <begin position="1"/>
        <end position="19"/>
    </location>
</feature>
<evidence type="ECO:0000256" key="1">
    <source>
        <dbReference type="SAM" id="MobiDB-lite"/>
    </source>
</evidence>
<keyword evidence="3" id="KW-0812">Transmembrane</keyword>
<accession>A0ABM0QFC9</accession>
<evidence type="ECO:0000313" key="2">
    <source>
        <dbReference type="Proteomes" id="UP000694923"/>
    </source>
</evidence>
<organism evidence="2 3">
    <name type="scientific">Galeopterus variegatus</name>
    <name type="common">Malayan flying lemur</name>
    <name type="synonym">Cynocephalus variegatus</name>
    <dbReference type="NCBI Taxonomy" id="482537"/>
    <lineage>
        <taxon>Eukaryota</taxon>
        <taxon>Metazoa</taxon>
        <taxon>Chordata</taxon>
        <taxon>Craniata</taxon>
        <taxon>Vertebrata</taxon>
        <taxon>Euteleostomi</taxon>
        <taxon>Mammalia</taxon>
        <taxon>Eutheria</taxon>
        <taxon>Euarchontoglires</taxon>
        <taxon>Dermoptera</taxon>
        <taxon>Cynocephalidae</taxon>
        <taxon>Galeopterus</taxon>
    </lineage>
</organism>